<dbReference type="GO" id="GO:0046677">
    <property type="term" value="P:response to antibiotic"/>
    <property type="evidence" value="ECO:0007669"/>
    <property type="project" value="UniProtKB-KW"/>
</dbReference>
<proteinExistence type="inferred from homology"/>
<evidence type="ECO:0000313" key="12">
    <source>
        <dbReference type="Proteomes" id="UP000539953"/>
    </source>
</evidence>
<evidence type="ECO:0000256" key="8">
    <source>
        <dbReference type="ARBA" id="ARBA00023136"/>
    </source>
</evidence>
<feature type="transmembrane region" description="Helical" evidence="10">
    <location>
        <begin position="140"/>
        <end position="158"/>
    </location>
</feature>
<dbReference type="InterPro" id="IPR048279">
    <property type="entry name" value="MdtK-like"/>
</dbReference>
<keyword evidence="6 10" id="KW-0812">Transmembrane</keyword>
<evidence type="ECO:0000256" key="7">
    <source>
        <dbReference type="ARBA" id="ARBA00022989"/>
    </source>
</evidence>
<evidence type="ECO:0000256" key="3">
    <source>
        <dbReference type="ARBA" id="ARBA00022106"/>
    </source>
</evidence>
<comment type="subcellular location">
    <subcellularLocation>
        <location evidence="1">Cell membrane</location>
        <topology evidence="1">Multi-pass membrane protein</topology>
    </subcellularLocation>
</comment>
<evidence type="ECO:0000256" key="6">
    <source>
        <dbReference type="ARBA" id="ARBA00022692"/>
    </source>
</evidence>
<dbReference type="NCBIfam" id="TIGR00797">
    <property type="entry name" value="matE"/>
    <property type="match status" value="1"/>
</dbReference>
<dbReference type="InterPro" id="IPR002528">
    <property type="entry name" value="MATE_fam"/>
</dbReference>
<feature type="transmembrane region" description="Helical" evidence="10">
    <location>
        <begin position="401"/>
        <end position="422"/>
    </location>
</feature>
<feature type="transmembrane region" description="Helical" evidence="10">
    <location>
        <begin position="196"/>
        <end position="217"/>
    </location>
</feature>
<feature type="transmembrane region" description="Helical" evidence="10">
    <location>
        <begin position="369"/>
        <end position="394"/>
    </location>
</feature>
<feature type="transmembrane region" description="Helical" evidence="10">
    <location>
        <begin position="319"/>
        <end position="349"/>
    </location>
</feature>
<keyword evidence="8 10" id="KW-0472">Membrane</keyword>
<feature type="transmembrane region" description="Helical" evidence="10">
    <location>
        <begin position="97"/>
        <end position="120"/>
    </location>
</feature>
<dbReference type="AlphaFoldDB" id="A0A7W8FUJ1"/>
<reference evidence="11 12" key="1">
    <citation type="submission" date="2020-08" db="EMBL/GenBank/DDBJ databases">
        <title>Genomic Encyclopedia of Type Strains, Phase IV (KMG-IV): sequencing the most valuable type-strain genomes for metagenomic binning, comparative biology and taxonomic classification.</title>
        <authorList>
            <person name="Goeker M."/>
        </authorList>
    </citation>
    <scope>NUCLEOTIDE SEQUENCE [LARGE SCALE GENOMIC DNA]</scope>
    <source>
        <strain evidence="11 12">DSM 25799</strain>
    </source>
</reference>
<comment type="similarity">
    <text evidence="2">Belongs to the multi antimicrobial extrusion (MATE) (TC 2.A.66.1) family. MepA subfamily.</text>
</comment>
<dbReference type="PANTHER" id="PTHR43823">
    <property type="entry name" value="SPORULATION PROTEIN YKVU"/>
    <property type="match status" value="1"/>
</dbReference>
<evidence type="ECO:0000256" key="10">
    <source>
        <dbReference type="SAM" id="Phobius"/>
    </source>
</evidence>
<dbReference type="PANTHER" id="PTHR43823:SF3">
    <property type="entry name" value="MULTIDRUG EXPORT PROTEIN MEPA"/>
    <property type="match status" value="1"/>
</dbReference>
<protein>
    <recommendedName>
        <fullName evidence="3">Multidrug export protein MepA</fullName>
    </recommendedName>
</protein>
<feature type="transmembrane region" description="Helical" evidence="10">
    <location>
        <begin position="20"/>
        <end position="40"/>
    </location>
</feature>
<dbReference type="GO" id="GO:0015297">
    <property type="term" value="F:antiporter activity"/>
    <property type="evidence" value="ECO:0007669"/>
    <property type="project" value="InterPro"/>
</dbReference>
<dbReference type="GO" id="GO:0042910">
    <property type="term" value="F:xenobiotic transmembrane transporter activity"/>
    <property type="evidence" value="ECO:0007669"/>
    <property type="project" value="InterPro"/>
</dbReference>
<name>A0A7W8FUJ1_9FIRM</name>
<dbReference type="Pfam" id="PF01554">
    <property type="entry name" value="MatE"/>
    <property type="match status" value="2"/>
</dbReference>
<sequence length="464" mass="49820">MKKEQSSLDTFVSGSVSSAVLKNVLPAIAAMIMVLIYNLADTFFIGQTNNDYMVAAVNLATPVFLLFMSLGTLFGMGGTSLISRALGAGKMEYAKKVSSFCMWAGIFIGAVCSILLLVFAEPLSILLGASSETLGYTKTYLSIVSLSGIFSIISNCYTNIVRAEGKSTTAMMGTLIGNLLNVILDPIMILGFNWGVAGAAIATVIGNFVGALYYLIYFWRGHSILSIKLSDFSMKDKICSGVLSIGIPAALGNILMSISQIITNSRMSGYGDMAVAAYGVSAKVLMIVSLVGIGIGQGIQPLLGYCFGARNKERFQKSLHFSIFFAFILCTALTVLCYIFTPQIVIAFLTNEKALSLGTQFSRIMLTTAWLFGIFYVLMNALQAIGAASASLIISLCRQGLIYIPSVFILEALIGLNGLAWAQPVADVLSLVLEVIIYKVVTSNYRKLKAASGSLERDLNYEKQ</sequence>
<accession>A0A7W8FUJ1</accession>
<evidence type="ECO:0000256" key="2">
    <source>
        <dbReference type="ARBA" id="ARBA00008417"/>
    </source>
</evidence>
<keyword evidence="7 10" id="KW-1133">Transmembrane helix</keyword>
<dbReference type="GO" id="GO:0005886">
    <property type="term" value="C:plasma membrane"/>
    <property type="evidence" value="ECO:0007669"/>
    <property type="project" value="UniProtKB-SubCell"/>
</dbReference>
<dbReference type="PIRSF" id="PIRSF006603">
    <property type="entry name" value="DinF"/>
    <property type="match status" value="1"/>
</dbReference>
<evidence type="ECO:0000313" key="11">
    <source>
        <dbReference type="EMBL" id="MBB5182634.1"/>
    </source>
</evidence>
<gene>
    <name evidence="11" type="ORF">HNQ47_000653</name>
</gene>
<dbReference type="Proteomes" id="UP000539953">
    <property type="component" value="Unassembled WGS sequence"/>
</dbReference>
<keyword evidence="4" id="KW-0813">Transport</keyword>
<dbReference type="InterPro" id="IPR045070">
    <property type="entry name" value="MATE_MepA-like"/>
</dbReference>
<dbReference type="CDD" id="cd13143">
    <property type="entry name" value="MATE_MepA_like"/>
    <property type="match status" value="1"/>
</dbReference>
<organism evidence="11 12">
    <name type="scientific">Catenisphaera adipataccumulans</name>
    <dbReference type="NCBI Taxonomy" id="700500"/>
    <lineage>
        <taxon>Bacteria</taxon>
        <taxon>Bacillati</taxon>
        <taxon>Bacillota</taxon>
        <taxon>Erysipelotrichia</taxon>
        <taxon>Erysipelotrichales</taxon>
        <taxon>Erysipelotrichaceae</taxon>
        <taxon>Catenisphaera</taxon>
    </lineage>
</organism>
<keyword evidence="9" id="KW-0046">Antibiotic resistance</keyword>
<keyword evidence="12" id="KW-1185">Reference proteome</keyword>
<feature type="transmembrane region" description="Helical" evidence="10">
    <location>
        <begin position="282"/>
        <end position="307"/>
    </location>
</feature>
<feature type="transmembrane region" description="Helical" evidence="10">
    <location>
        <begin position="170"/>
        <end position="190"/>
    </location>
</feature>
<evidence type="ECO:0000256" key="5">
    <source>
        <dbReference type="ARBA" id="ARBA00022475"/>
    </source>
</evidence>
<keyword evidence="5" id="KW-1003">Cell membrane</keyword>
<comment type="caution">
    <text evidence="11">The sequence shown here is derived from an EMBL/GenBank/DDBJ whole genome shotgun (WGS) entry which is preliminary data.</text>
</comment>
<evidence type="ECO:0000256" key="9">
    <source>
        <dbReference type="ARBA" id="ARBA00023251"/>
    </source>
</evidence>
<dbReference type="EMBL" id="JACHHK010000002">
    <property type="protein sequence ID" value="MBB5182634.1"/>
    <property type="molecule type" value="Genomic_DNA"/>
</dbReference>
<feature type="transmembrane region" description="Helical" evidence="10">
    <location>
        <begin position="52"/>
        <end position="76"/>
    </location>
</feature>
<dbReference type="InterPro" id="IPR051327">
    <property type="entry name" value="MATE_MepA_subfamily"/>
</dbReference>
<evidence type="ECO:0000256" key="1">
    <source>
        <dbReference type="ARBA" id="ARBA00004651"/>
    </source>
</evidence>
<dbReference type="RefSeq" id="WP_221247967.1">
    <property type="nucleotide sequence ID" value="NZ_JACHHK010000002.1"/>
</dbReference>
<feature type="transmembrane region" description="Helical" evidence="10">
    <location>
        <begin position="238"/>
        <end position="262"/>
    </location>
</feature>
<evidence type="ECO:0000256" key="4">
    <source>
        <dbReference type="ARBA" id="ARBA00022448"/>
    </source>
</evidence>